<name>A0A2U9BEY7_SCOMX</name>
<accession>A0A2U9BEY7</accession>
<evidence type="ECO:0000313" key="1">
    <source>
        <dbReference type="EMBL" id="AWP02369.1"/>
    </source>
</evidence>
<dbReference type="AlphaFoldDB" id="A0A2U9BEY7"/>
<keyword evidence="2" id="KW-1185">Reference proteome</keyword>
<proteinExistence type="predicted"/>
<reference evidence="1 2" key="1">
    <citation type="submission" date="2017-12" db="EMBL/GenBank/DDBJ databases">
        <title>Integrating genomic resources of turbot (Scophthalmus maximus) in depth evaluation of genetic and physical mapping variation across individuals.</title>
        <authorList>
            <person name="Martinez P."/>
        </authorList>
    </citation>
    <scope>NUCLEOTIDE SEQUENCE [LARGE SCALE GENOMIC DNA]</scope>
</reference>
<gene>
    <name evidence="1" type="ORF">SMAX5B_013041</name>
</gene>
<evidence type="ECO:0000313" key="2">
    <source>
        <dbReference type="Proteomes" id="UP000246464"/>
    </source>
</evidence>
<dbReference type="EMBL" id="CP026248">
    <property type="protein sequence ID" value="AWP02369.1"/>
    <property type="molecule type" value="Genomic_DNA"/>
</dbReference>
<protein>
    <submittedName>
        <fullName evidence="1">Uncharacterized protein</fullName>
    </submittedName>
</protein>
<sequence>MQRFANVSVLEAGKLRSRVDASRNRSDSDVLKARRCKRRCVIRGEQERTYRADSFSPVMQLHRTDGGEVGCLRAFSGSERLAPLTDIVSHNVIPTLS</sequence>
<organism evidence="1 2">
    <name type="scientific">Scophthalmus maximus</name>
    <name type="common">Turbot</name>
    <name type="synonym">Psetta maxima</name>
    <dbReference type="NCBI Taxonomy" id="52904"/>
    <lineage>
        <taxon>Eukaryota</taxon>
        <taxon>Metazoa</taxon>
        <taxon>Chordata</taxon>
        <taxon>Craniata</taxon>
        <taxon>Vertebrata</taxon>
        <taxon>Euteleostomi</taxon>
        <taxon>Actinopterygii</taxon>
        <taxon>Neopterygii</taxon>
        <taxon>Teleostei</taxon>
        <taxon>Neoteleostei</taxon>
        <taxon>Acanthomorphata</taxon>
        <taxon>Carangaria</taxon>
        <taxon>Pleuronectiformes</taxon>
        <taxon>Pleuronectoidei</taxon>
        <taxon>Scophthalmidae</taxon>
        <taxon>Scophthalmus</taxon>
    </lineage>
</organism>
<dbReference type="Proteomes" id="UP000246464">
    <property type="component" value="Chromosome 6"/>
</dbReference>